<dbReference type="OrthoDB" id="5455089at2"/>
<gene>
    <name evidence="1" type="ORF">BerOc1_03516</name>
</gene>
<dbReference type="Proteomes" id="UP000181901">
    <property type="component" value="Unassembled WGS sequence"/>
</dbReference>
<evidence type="ECO:0000313" key="1">
    <source>
        <dbReference type="EMBL" id="OIQ48763.1"/>
    </source>
</evidence>
<protein>
    <submittedName>
        <fullName evidence="1">Uncharacterized protein</fullName>
    </submittedName>
</protein>
<name>A0A1J5MZC6_9BACT</name>
<organism evidence="1 2">
    <name type="scientific">Pseudodesulfovibrio hydrargyri</name>
    <dbReference type="NCBI Taxonomy" id="2125990"/>
    <lineage>
        <taxon>Bacteria</taxon>
        <taxon>Pseudomonadati</taxon>
        <taxon>Thermodesulfobacteriota</taxon>
        <taxon>Desulfovibrionia</taxon>
        <taxon>Desulfovibrionales</taxon>
        <taxon>Desulfovibrionaceae</taxon>
    </lineage>
</organism>
<accession>A0A1J5MZC6</accession>
<evidence type="ECO:0000313" key="2">
    <source>
        <dbReference type="Proteomes" id="UP000181901"/>
    </source>
</evidence>
<proteinExistence type="predicted"/>
<dbReference type="AlphaFoldDB" id="A0A1J5MZC6"/>
<keyword evidence="2" id="KW-1185">Reference proteome</keyword>
<sequence>MPDPALSLPDLLGESLVDDALFAAAYAESSDRERALMKTCIARLYDWYGPRKDTAREVATRWRGGFGSVSRSAPVDFALVLFDENFVSPARLLAALVPAAACGVPCVLAVRMNAVGDWARPLLTAMELAGQELVADLTGEDLSSLLDDLAQAKASGAVADLTGRPGLCAGRSGLAVHTPAFDRTAALYLDDPNTFDLEALAFIHPDTAFTVFGADIPLPGGFVRGGKDFPAFLDAVRDVAFVPADRIGDALDRARLVFGPGQEGCWVWPELHPGFFLHHRTAWTIGD</sequence>
<reference evidence="1 2" key="1">
    <citation type="submission" date="2015-09" db="EMBL/GenBank/DDBJ databases">
        <title>Genome of Desulfovibrio dechloracetivorans BerOc1, a mercury methylating strain isolated from highly hydrocarbons and metals contaminated coastal sediments.</title>
        <authorList>
            <person name="Goni Urriza M."/>
            <person name="Gassie C."/>
            <person name="Bouchez O."/>
            <person name="Klopp C."/>
            <person name="Ranchou-Peyruse A."/>
            <person name="Remy G."/>
        </authorList>
    </citation>
    <scope>NUCLEOTIDE SEQUENCE [LARGE SCALE GENOMIC DNA]</scope>
    <source>
        <strain evidence="1 2">BerOc1</strain>
    </source>
</reference>
<comment type="caution">
    <text evidence="1">The sequence shown here is derived from an EMBL/GenBank/DDBJ whole genome shotgun (WGS) entry which is preliminary data.</text>
</comment>
<dbReference type="RefSeq" id="WP_071547206.1">
    <property type="nucleotide sequence ID" value="NZ_LKAQ01000005.1"/>
</dbReference>
<dbReference type="EMBL" id="LKAQ01000005">
    <property type="protein sequence ID" value="OIQ48763.1"/>
    <property type="molecule type" value="Genomic_DNA"/>
</dbReference>